<dbReference type="EMBL" id="BK014830">
    <property type="protein sequence ID" value="DAD77666.1"/>
    <property type="molecule type" value="Genomic_DNA"/>
</dbReference>
<reference evidence="1" key="1">
    <citation type="journal article" date="2021" name="Proc. Natl. Acad. Sci. U.S.A.">
        <title>A Catalog of Tens of Thousands of Viruses from Human Metagenomes Reveals Hidden Associations with Chronic Diseases.</title>
        <authorList>
            <person name="Tisza M.J."/>
            <person name="Buck C.B."/>
        </authorList>
    </citation>
    <scope>NUCLEOTIDE SEQUENCE</scope>
    <source>
        <strain evidence="1">CtPi453</strain>
    </source>
</reference>
<protein>
    <submittedName>
        <fullName evidence="1">Uncharacterized protein</fullName>
    </submittedName>
</protein>
<name>A0A8S5M617_9CAUD</name>
<accession>A0A8S5M617</accession>
<evidence type="ECO:0000313" key="1">
    <source>
        <dbReference type="EMBL" id="DAD77666.1"/>
    </source>
</evidence>
<organism evidence="1">
    <name type="scientific">Siphoviridae sp. ctPi453</name>
    <dbReference type="NCBI Taxonomy" id="2826324"/>
    <lineage>
        <taxon>Viruses</taxon>
        <taxon>Duplodnaviria</taxon>
        <taxon>Heunggongvirae</taxon>
        <taxon>Uroviricota</taxon>
        <taxon>Caudoviricetes</taxon>
    </lineage>
</organism>
<sequence length="86" mass="9685">MALALMRYSINGQTGNSKIINTNNIESIFELGDKIKPKFKVFLMNGEVFDFNQLYYNGNFVSIHKMKQLYSLLTKLDSGGIQDGSA</sequence>
<proteinExistence type="predicted"/>